<gene>
    <name evidence="2" type="ORF">CUMW_251090</name>
</gene>
<keyword evidence="3" id="KW-1185">Reference proteome</keyword>
<dbReference type="STRING" id="55188.A0A2H5QQ22"/>
<comment type="caution">
    <text evidence="2">The sequence shown here is derived from an EMBL/GenBank/DDBJ whole genome shotgun (WGS) entry which is preliminary data.</text>
</comment>
<dbReference type="AlphaFoldDB" id="A0A2H5QQ22"/>
<reference evidence="2 3" key="1">
    <citation type="journal article" date="2017" name="Front. Genet.">
        <title>Draft sequencing of the heterozygous diploid genome of Satsuma (Citrus unshiu Marc.) using a hybrid assembly approach.</title>
        <authorList>
            <person name="Shimizu T."/>
            <person name="Tanizawa Y."/>
            <person name="Mochizuki T."/>
            <person name="Nagasaki H."/>
            <person name="Yoshioka T."/>
            <person name="Toyoda A."/>
            <person name="Fujiyama A."/>
            <person name="Kaminuma E."/>
            <person name="Nakamura Y."/>
        </authorList>
    </citation>
    <scope>NUCLEOTIDE SEQUENCE [LARGE SCALE GENOMIC DNA]</scope>
    <source>
        <strain evidence="3">cv. Miyagawa wase</strain>
    </source>
</reference>
<proteinExistence type="predicted"/>
<organism evidence="2 3">
    <name type="scientific">Citrus unshiu</name>
    <name type="common">Satsuma mandarin</name>
    <name type="synonym">Citrus nobilis var. unshiu</name>
    <dbReference type="NCBI Taxonomy" id="55188"/>
    <lineage>
        <taxon>Eukaryota</taxon>
        <taxon>Viridiplantae</taxon>
        <taxon>Streptophyta</taxon>
        <taxon>Embryophyta</taxon>
        <taxon>Tracheophyta</taxon>
        <taxon>Spermatophyta</taxon>
        <taxon>Magnoliopsida</taxon>
        <taxon>eudicotyledons</taxon>
        <taxon>Gunneridae</taxon>
        <taxon>Pentapetalae</taxon>
        <taxon>rosids</taxon>
        <taxon>malvids</taxon>
        <taxon>Sapindales</taxon>
        <taxon>Rutaceae</taxon>
        <taxon>Aurantioideae</taxon>
        <taxon>Citrus</taxon>
    </lineage>
</organism>
<dbReference type="Proteomes" id="UP000236630">
    <property type="component" value="Unassembled WGS sequence"/>
</dbReference>
<accession>A0A2H5QQ22</accession>
<keyword evidence="1" id="KW-1133">Transmembrane helix</keyword>
<evidence type="ECO:0000313" key="3">
    <source>
        <dbReference type="Proteomes" id="UP000236630"/>
    </source>
</evidence>
<sequence>METALWTVPFSIAFSTAFLAVACAWWMLLNWVWLKPKKLEKFLRKQGFSGNSYKNPSFSFSLYAANISLLDAESAYNAYNCERKMNNQLPGSVRLEARKIDVETFV</sequence>
<keyword evidence="1" id="KW-0472">Membrane</keyword>
<protein>
    <submittedName>
        <fullName evidence="2">Uncharacterized protein</fullName>
    </submittedName>
</protein>
<dbReference type="EMBL" id="BDQV01000611">
    <property type="protein sequence ID" value="GAY66724.1"/>
    <property type="molecule type" value="Genomic_DNA"/>
</dbReference>
<feature type="transmembrane region" description="Helical" evidence="1">
    <location>
        <begin position="12"/>
        <end position="34"/>
    </location>
</feature>
<keyword evidence="1" id="KW-0812">Transmembrane</keyword>
<evidence type="ECO:0000313" key="2">
    <source>
        <dbReference type="EMBL" id="GAY66724.1"/>
    </source>
</evidence>
<name>A0A2H5QQ22_CITUN</name>
<evidence type="ECO:0000256" key="1">
    <source>
        <dbReference type="SAM" id="Phobius"/>
    </source>
</evidence>